<gene>
    <name evidence="2" type="ORF">IEC33019_4348</name>
</gene>
<dbReference type="EMBL" id="CP016634">
    <property type="protein sequence ID" value="ANY89855.1"/>
    <property type="molecule type" value="Genomic_DNA"/>
</dbReference>
<dbReference type="AlphaFoldDB" id="A0A1B2FCD2"/>
<evidence type="ECO:0000256" key="1">
    <source>
        <dbReference type="SAM" id="MobiDB-lite"/>
    </source>
</evidence>
<accession>A0A1B2FCD2</accession>
<proteinExistence type="predicted"/>
<evidence type="ECO:0000313" key="2">
    <source>
        <dbReference type="EMBL" id="ANY89855.1"/>
    </source>
</evidence>
<protein>
    <submittedName>
        <fullName evidence="2">Uncharacterized protein</fullName>
    </submittedName>
</protein>
<name>A0A1B2FCD2_PSEPU</name>
<sequence>MPHTRDEHPLTHLELVPVDPYHDAFITPQAIPWAYPIQVPCQPQQSLMMPRLRETTDHLQLPKGNAGQSRDRRVRRPSGEQIHARCAYRRTRRIMGKRSRWWQILSWVIRGDLDLQAQQTWPFRQPHKPQARRPQEANLVEPLLQPQPQSAIAPQDLNT</sequence>
<organism evidence="2">
    <name type="scientific">Pseudomonas putida</name>
    <name type="common">Arthrobacter siderocapsulatus</name>
    <dbReference type="NCBI Taxonomy" id="303"/>
    <lineage>
        <taxon>Bacteria</taxon>
        <taxon>Pseudomonadati</taxon>
        <taxon>Pseudomonadota</taxon>
        <taxon>Gammaproteobacteria</taxon>
        <taxon>Pseudomonadales</taxon>
        <taxon>Pseudomonadaceae</taxon>
        <taxon>Pseudomonas</taxon>
    </lineage>
</organism>
<feature type="region of interest" description="Disordered" evidence="1">
    <location>
        <begin position="61"/>
        <end position="80"/>
    </location>
</feature>
<reference evidence="2" key="1">
    <citation type="submission" date="2016-07" db="EMBL/GenBank/DDBJ databases">
        <title>New class B carbapenemase carried by novel plasmid in Pseudomonas putida enviromental strain in eastern Amazonia.</title>
        <authorList>
            <person name="Souza C.O."/>
            <person name="Lima K.V."/>
            <person name="Brasiliense D.M."/>
            <person name="Perez-Chaparro P.J."/>
            <person name="Mamizuka E.M."/>
            <person name="Lima M.O."/>
            <person name="Lima L.N."/>
            <person name="McCulloch J.A."/>
        </authorList>
    </citation>
    <scope>NUCLEOTIDE SEQUENCE [LARGE SCALE GENOMIC DNA]</scope>
    <source>
        <strain evidence="2">IEC33019</strain>
    </source>
</reference>